<dbReference type="PANTHER" id="PTHR11289">
    <property type="entry name" value="BREAST CANCER TYPE 2 SUSCEPTIBILITY PROTEIN BRCA2"/>
    <property type="match status" value="1"/>
</dbReference>
<dbReference type="CDD" id="cd04493">
    <property type="entry name" value="BRCA2DBD_OB1"/>
    <property type="match status" value="1"/>
</dbReference>
<dbReference type="GO" id="GO:0003677">
    <property type="term" value="F:DNA binding"/>
    <property type="evidence" value="ECO:0007669"/>
    <property type="project" value="UniProtKB-KW"/>
</dbReference>
<name>A0A8C5WIZ2_9ANUR</name>
<dbReference type="CDD" id="cd04494">
    <property type="entry name" value="BRCA2DBD_OB2"/>
    <property type="match status" value="1"/>
</dbReference>
<dbReference type="GO" id="GO:0006355">
    <property type="term" value="P:regulation of DNA-templated transcription"/>
    <property type="evidence" value="ECO:0007669"/>
    <property type="project" value="TreeGrafter"/>
</dbReference>
<evidence type="ECO:0000256" key="1">
    <source>
        <dbReference type="ARBA" id="ARBA00022737"/>
    </source>
</evidence>
<keyword evidence="9" id="KW-1185">Reference proteome</keyword>
<reference evidence="8" key="2">
    <citation type="submission" date="2025-09" db="UniProtKB">
        <authorList>
            <consortium name="Ensembl"/>
        </authorList>
    </citation>
    <scope>IDENTIFICATION</scope>
</reference>
<evidence type="ECO:0000256" key="3">
    <source>
        <dbReference type="ARBA" id="ARBA00023125"/>
    </source>
</evidence>
<feature type="region of interest" description="Disordered" evidence="6">
    <location>
        <begin position="2193"/>
        <end position="2217"/>
    </location>
</feature>
<dbReference type="InterPro" id="IPR036315">
    <property type="entry name" value="BRCA2_hlx_sf"/>
</dbReference>
<dbReference type="InterPro" id="IPR002093">
    <property type="entry name" value="BRCA2_repeat"/>
</dbReference>
<evidence type="ECO:0000313" key="9">
    <source>
        <dbReference type="Proteomes" id="UP000694569"/>
    </source>
</evidence>
<accession>A0A8C5WIZ2</accession>
<dbReference type="SUPFAM" id="SSF81872">
    <property type="entry name" value="BRCA2 helical domain"/>
    <property type="match status" value="1"/>
</dbReference>
<evidence type="ECO:0000259" key="7">
    <source>
        <dbReference type="SMART" id="SM01341"/>
    </source>
</evidence>
<sequence>CYRSNKERDCKYEIVLCVVVDLGPISLSWFDELTAEAAPYVPSTCDVDEGAADYLDENDTKTPVRKAYTVSQLDSTPIMFKEDVLSSPLFRSPTKESWRCMSQAGRGGPFFSSLLSYRNTSSSLPMREYSLCVFSFFAELTTSCAFNKGSVNAAASSCIEKVPWKQTVANAVKDKEVYQTVENVLEGMEDVLSIFFTNERNSSLRKVRTGRVERKRSSKMEFVIPSISRSPEGSLLIPPEKPFPSPGQIQTLTLDQKHVKEQHCETLTKEALSVYEWSQLNLCDMNTSQLDGLPISQTQGSKCRDLEVAFNAADVMNAPSVCMSSRYVSDVLTVEYTSTMSGKKVTQIDQNAARAGNNVCGLNEKVNGDGFEPGQRQSGLPGKMVRKSLFSNLFSLTEGMSKSTKDLSAKLSFPCHDSLTESQKAEITELSSILESAGSQCEFTQFRNGKPAAKNLESLWSLNDSLGESVNLNSSDVWRDVDFNDSFAAGEENCDAETGLRNGPQIDPHDKNVPHDSKNYLEPSEGSSLMKSKAGGFGGFSLASGKSITIESKTLMKAAQIFDDLEEITDWIHTTKADGKGAELPVKSVSKVLPNGTIPNDVPGRNGATEMDARVLDAAINVVGNAAQSDTSEVNCLMSTESTACISNDKNTTCSDRTKSDKESVQPATDFGNGCFQTASGRNITILQSSLENVKHIFREDDHLDTFEVQCSKDKVVQKVQAGGKLLSSARWDGSAKCLPVESGITKDVVMGFHTAGGKKVTVAEDSLAKARNLFEKDQLDEDNKSRMQIVCQEEQNDNEVVNCGALGKEAMVYNKNANLSEVLDHVDILGSSPRDALIHSTDGFTNCSSLEFGNNDNNRQGPPVFTFGFTTGKGKCINIDKAAVLKARNLFSDISGMADVPEDDHHHTCLLNEPHKEESKENLSGNDCGDKHESHELMSNKEEVPMRTKDLILQKTNYLERTEGVNVLASHMAPLCAFSTASGKAVAVSNESYQKAKLIFSQSADELMPGSEYDLPPKVANASNQEAETAKSTHLDVISRNGAHQPLSPLSESRPAVYESKKGSERADVCSYSEAREKAAPSCLDQKLQSKDFKKVSSKDAAATLTMSFSTASGKSVQLSEESLRKAREMFNEVDPNEADLQREDKNFAVVCSKRISKAVSNLSTQTELATKEAQEILKAKCSLSLKTNTNSFGFNTASGKKVSISDGALEKVKGIFEQFDDLGSLEETPVYFPNAAPAKENISAVMVRKIEQTEAFDNNLNHCQRKTPGLIKGSHTNGKSPAEVPRSHLTPSCSITSSAHCSIVPPNSKLDMCFSASHTPQNDYEVEAAESARAFMDDEDLVDTEPNTGVLFPQTNKAVVVTSGKRLRSDDGMQCGEPPIKRQLLPEFDRATENGSKPNLQPLNSSPTGMCSLALCVPDFSDLVSHICCARDMQEMRLRKKQRQKVKPQPGSLYLAKTASSARIPLRSAVQGKTPGTYAKEQLYVLGVVKSSLGINSENSESFQFSCLDYFTKDCLLSENGVQIADGGWLVPAGNLRAGKEEFYRALCDTSGVDPKLISPEWVYNHYRWIIWKLAALEVRFPEFFACKCLTPESVLLQLKYRYDVEIDKAQRPAIRKFMERDDSPSKTLVLCIARVLSQDTNLSNSCSNKNEPGESKQRSAIIEVTDGWYGIKAFLDPALTTLLRQGKLFTGQKIITHGAELVGSDDACAPLEAPESLMLKLSANSTRPAAWFAKLGYFQDPRPFCLPLSSLYSEGGVVGCVDVLIQRIYPIQYMEKMVSGLYVFRNERAEEKEAEKHSAKQQKSLEILFAKIQAEFEQQEAYSTRRRGVRHSLNRKQICTLQDGAEIYDAIQAESDPGYLESCLSNEQLRALNQYRQTQNDKKQAQIQTEFRKAIESSEQAATGCAKREVTPVWKICIVDYKDQETYTLNIWRPLPDVLSLLKEGNRFKIYNLAASQSKGKSDTADVQLTATKKTQFQQLQVSYMLVQTYIARNATSLDRFLDPTFTAPYGEVDVVGLVISTYKKSGAAPVVYLSDEAHNVLAVKFWTDLGQLALEELTKPCTLIAASNLRWRSECMSGVPTVHAVDLSTISSNPKEPHLQKTIRTLRQSIEVALINDDRRSGIKSGNPDLTPDVKPSLSACRSETDPKVCKQLQGLDYLSRVPSPPPITPVRSFVSPYLQRAFCPPRSSSTHKACTQVKGHKDENTPRRDLKNAHREGGFVADEELALINTQALMLGLEQEKSDPQQEPDKTRVNMTGCDSQTPSSETESADTLQRVSPKRDEHKTNGKDGLLLCQKKLQRKRKRRL</sequence>
<dbReference type="InterPro" id="IPR015187">
    <property type="entry name" value="BRCA2_OB_1"/>
</dbReference>
<dbReference type="InterPro" id="IPR015525">
    <property type="entry name" value="BRCA2"/>
</dbReference>
<dbReference type="Pfam" id="PF22687">
    <property type="entry name" value="BRCA2_TR2"/>
    <property type="match status" value="1"/>
</dbReference>
<feature type="compositionally biased region" description="Basic and acidic residues" evidence="6">
    <location>
        <begin position="2283"/>
        <end position="2292"/>
    </location>
</feature>
<dbReference type="Pfam" id="PF09121">
    <property type="entry name" value="Tower"/>
    <property type="match status" value="1"/>
</dbReference>
<protein>
    <recommendedName>
        <fullName evidence="7">Tower domain-containing protein</fullName>
    </recommendedName>
</protein>
<dbReference type="Proteomes" id="UP000694569">
    <property type="component" value="Unplaced"/>
</dbReference>
<keyword evidence="2" id="KW-0227">DNA damage</keyword>
<keyword evidence="4" id="KW-0233">DNA recombination</keyword>
<reference evidence="8" key="1">
    <citation type="submission" date="2025-08" db="UniProtKB">
        <authorList>
            <consortium name="Ensembl"/>
        </authorList>
    </citation>
    <scope>IDENTIFICATION</scope>
</reference>
<dbReference type="PANTHER" id="PTHR11289:SF0">
    <property type="entry name" value="BREAST CANCER TYPE 2 SUSCEPTIBILITY PROTEIN"/>
    <property type="match status" value="1"/>
</dbReference>
<dbReference type="GO" id="GO:0005634">
    <property type="term" value="C:nucleus"/>
    <property type="evidence" value="ECO:0007669"/>
    <property type="project" value="TreeGrafter"/>
</dbReference>
<dbReference type="InterPro" id="IPR015252">
    <property type="entry name" value="BRCA2_hlx"/>
</dbReference>
<feature type="compositionally biased region" description="Basic and acidic residues" evidence="6">
    <location>
        <begin position="2204"/>
        <end position="2217"/>
    </location>
</feature>
<dbReference type="Gene3D" id="6.10.70.10">
    <property type="match status" value="1"/>
</dbReference>
<organism evidence="8 9">
    <name type="scientific">Leptobrachium leishanense</name>
    <name type="common">Leishan spiny toad</name>
    <dbReference type="NCBI Taxonomy" id="445787"/>
    <lineage>
        <taxon>Eukaryota</taxon>
        <taxon>Metazoa</taxon>
        <taxon>Chordata</taxon>
        <taxon>Craniata</taxon>
        <taxon>Vertebrata</taxon>
        <taxon>Euteleostomi</taxon>
        <taxon>Amphibia</taxon>
        <taxon>Batrachia</taxon>
        <taxon>Anura</taxon>
        <taxon>Pelobatoidea</taxon>
        <taxon>Megophryidae</taxon>
        <taxon>Leptobrachium</taxon>
    </lineage>
</organism>
<dbReference type="InterPro" id="IPR048262">
    <property type="entry name" value="BRCA2_OB_2_dom"/>
</dbReference>
<dbReference type="PROSITE" id="PS50138">
    <property type="entry name" value="BRCA2_REPEAT"/>
    <property type="match status" value="7"/>
</dbReference>
<dbReference type="FunFam" id="2.40.50.140:FF:000205">
    <property type="entry name" value="Breast cancer susceptibility protein 2"/>
    <property type="match status" value="1"/>
</dbReference>
<dbReference type="InterPro" id="IPR015205">
    <property type="entry name" value="Tower_dom"/>
</dbReference>
<dbReference type="PIRSF" id="PIRSF002397">
    <property type="entry name" value="BRCA2"/>
    <property type="match status" value="1"/>
</dbReference>
<keyword evidence="1" id="KW-0677">Repeat</keyword>
<feature type="compositionally biased region" description="Basic residues" evidence="6">
    <location>
        <begin position="2302"/>
        <end position="2311"/>
    </location>
</feature>
<dbReference type="GO" id="GO:0000724">
    <property type="term" value="P:double-strand break repair via homologous recombination"/>
    <property type="evidence" value="ECO:0007669"/>
    <property type="project" value="InterPro"/>
</dbReference>
<evidence type="ECO:0000256" key="5">
    <source>
        <dbReference type="ARBA" id="ARBA00023204"/>
    </source>
</evidence>
<keyword evidence="5" id="KW-0234">DNA repair</keyword>
<feature type="compositionally biased region" description="Basic and acidic residues" evidence="6">
    <location>
        <begin position="507"/>
        <end position="516"/>
    </location>
</feature>
<dbReference type="Pfam" id="PF21318">
    <property type="entry name" value="BRCA2DBD_OB2"/>
    <property type="match status" value="1"/>
</dbReference>
<dbReference type="Gene3D" id="2.40.50.140">
    <property type="entry name" value="Nucleic acid-binding proteins"/>
    <property type="match status" value="3"/>
</dbReference>
<evidence type="ECO:0000256" key="6">
    <source>
        <dbReference type="SAM" id="MobiDB-lite"/>
    </source>
</evidence>
<feature type="compositionally biased region" description="Basic and acidic residues" evidence="6">
    <location>
        <begin position="2243"/>
        <end position="2257"/>
    </location>
</feature>
<dbReference type="Ensembl" id="ENSLLET00000043570.1">
    <property type="protein sequence ID" value="ENSLLEP00000041892.1"/>
    <property type="gene ID" value="ENSLLEG00000025066.1"/>
</dbReference>
<evidence type="ECO:0000313" key="8">
    <source>
        <dbReference type="Ensembl" id="ENSLLEP00000041892.1"/>
    </source>
</evidence>
<feature type="region of interest" description="Disordered" evidence="6">
    <location>
        <begin position="495"/>
        <end position="516"/>
    </location>
</feature>
<dbReference type="Pfam" id="PF00634">
    <property type="entry name" value="BRCA2"/>
    <property type="match status" value="4"/>
</dbReference>
<evidence type="ECO:0000256" key="4">
    <source>
        <dbReference type="ARBA" id="ARBA00023172"/>
    </source>
</evidence>
<proteinExistence type="predicted"/>
<dbReference type="InterPro" id="IPR055077">
    <property type="entry name" value="BRCA2_TR2"/>
</dbReference>
<dbReference type="SUPFAM" id="SSF50249">
    <property type="entry name" value="Nucleic acid-binding proteins"/>
    <property type="match status" value="3"/>
</dbReference>
<dbReference type="InterPro" id="IPR012340">
    <property type="entry name" value="NA-bd_OB-fold"/>
</dbReference>
<evidence type="ECO:0000256" key="2">
    <source>
        <dbReference type="ARBA" id="ARBA00022763"/>
    </source>
</evidence>
<feature type="domain" description="Tower" evidence="7">
    <location>
        <begin position="1777"/>
        <end position="1818"/>
    </location>
</feature>
<dbReference type="Pfam" id="PF09103">
    <property type="entry name" value="BRCA-2_OB1"/>
    <property type="match status" value="1"/>
</dbReference>
<dbReference type="InterPro" id="IPR015188">
    <property type="entry name" value="BRCA2_OB_3"/>
</dbReference>
<dbReference type="GeneTree" id="ENSGT00390000003602"/>
<dbReference type="Pfam" id="PF09104">
    <property type="entry name" value="BRCA-2_OB3"/>
    <property type="match status" value="1"/>
</dbReference>
<dbReference type="Pfam" id="PF09169">
    <property type="entry name" value="BRCA-2_helical"/>
    <property type="match status" value="1"/>
</dbReference>
<feature type="region of interest" description="Disordered" evidence="6">
    <location>
        <begin position="2243"/>
        <end position="2311"/>
    </location>
</feature>
<feature type="compositionally biased region" description="Polar residues" evidence="6">
    <location>
        <begin position="2258"/>
        <end position="2280"/>
    </location>
</feature>
<dbReference type="OrthoDB" id="10257471at2759"/>
<dbReference type="SMART" id="SM01341">
    <property type="entry name" value="Tower"/>
    <property type="match status" value="1"/>
</dbReference>
<dbReference type="SUPFAM" id="SSF81878">
    <property type="entry name" value="BRCA2 tower domain"/>
    <property type="match status" value="1"/>
</dbReference>
<keyword evidence="3" id="KW-0238">DNA-binding</keyword>